<dbReference type="RefSeq" id="WP_069901354.1">
    <property type="nucleotide sequence ID" value="NZ_FMZQ01000007.1"/>
</dbReference>
<name>A0A1G6Q0W9_9GAMM</name>
<organism evidence="1 2">
    <name type="scientific">Ectopseudomonas chengduensis</name>
    <dbReference type="NCBI Taxonomy" id="489632"/>
    <lineage>
        <taxon>Bacteria</taxon>
        <taxon>Pseudomonadati</taxon>
        <taxon>Pseudomonadota</taxon>
        <taxon>Gammaproteobacteria</taxon>
        <taxon>Pseudomonadales</taxon>
        <taxon>Pseudomonadaceae</taxon>
        <taxon>Ectopseudomonas</taxon>
    </lineage>
</organism>
<keyword evidence="2" id="KW-1185">Reference proteome</keyword>
<gene>
    <name evidence="1" type="ORF">SAMN05216576_107200</name>
</gene>
<dbReference type="Proteomes" id="UP000199467">
    <property type="component" value="Unassembled WGS sequence"/>
</dbReference>
<dbReference type="EMBL" id="FMZQ01000007">
    <property type="protein sequence ID" value="SDC86090.1"/>
    <property type="molecule type" value="Genomic_DNA"/>
</dbReference>
<proteinExistence type="predicted"/>
<reference evidence="2" key="1">
    <citation type="submission" date="2016-10" db="EMBL/GenBank/DDBJ databases">
        <authorList>
            <person name="Varghese N."/>
            <person name="Submissions S."/>
        </authorList>
    </citation>
    <scope>NUCLEOTIDE SEQUENCE [LARGE SCALE GENOMIC DNA]</scope>
    <source>
        <strain evidence="2">DSM 26382</strain>
    </source>
</reference>
<sequence>MKFYRFRLDQPPITPNELKAMRRFTSAAIALVVLTCISLFLIGIGLVHLLLLPSGFVLLFLLHSTTALRDADADQENKLVTMRENGFLDEAHLGFVQQVAQLSRRLTYGEARGLIEGAREAEMKRRRSSLYETHRAER</sequence>
<dbReference type="AlphaFoldDB" id="A0A1G6Q0W9"/>
<evidence type="ECO:0000313" key="1">
    <source>
        <dbReference type="EMBL" id="SDC86090.1"/>
    </source>
</evidence>
<accession>A0A1G6Q0W9</accession>
<protein>
    <submittedName>
        <fullName evidence="1">Uncharacterized protein</fullName>
    </submittedName>
</protein>
<evidence type="ECO:0000313" key="2">
    <source>
        <dbReference type="Proteomes" id="UP000199467"/>
    </source>
</evidence>